<dbReference type="Pfam" id="PF00583">
    <property type="entry name" value="Acetyltransf_1"/>
    <property type="match status" value="1"/>
</dbReference>
<keyword evidence="2" id="KW-0012">Acyltransferase</keyword>
<dbReference type="EMBL" id="CP159534">
    <property type="protein sequence ID" value="XCJ71454.1"/>
    <property type="molecule type" value="Genomic_DNA"/>
</dbReference>
<name>A0AAU8ITE2_9ACTN</name>
<proteinExistence type="predicted"/>
<organism evidence="2">
    <name type="scientific">Streptomyces tabacisoli</name>
    <dbReference type="NCBI Taxonomy" id="3156398"/>
    <lineage>
        <taxon>Bacteria</taxon>
        <taxon>Bacillati</taxon>
        <taxon>Actinomycetota</taxon>
        <taxon>Actinomycetes</taxon>
        <taxon>Kitasatosporales</taxon>
        <taxon>Streptomycetaceae</taxon>
        <taxon>Streptomyces</taxon>
    </lineage>
</organism>
<accession>A0AAU8ITE2</accession>
<dbReference type="InterPro" id="IPR016181">
    <property type="entry name" value="Acyl_CoA_acyltransferase"/>
</dbReference>
<reference evidence="2" key="1">
    <citation type="submission" date="2024-06" db="EMBL/GenBank/DDBJ databases">
        <title>Streptomyces sp. strain HUAS MG91 genome sequences.</title>
        <authorList>
            <person name="Mo P."/>
        </authorList>
    </citation>
    <scope>NUCLEOTIDE SEQUENCE</scope>
    <source>
        <strain evidence="2">HUAS MG91</strain>
    </source>
</reference>
<dbReference type="CDD" id="cd04301">
    <property type="entry name" value="NAT_SF"/>
    <property type="match status" value="1"/>
</dbReference>
<dbReference type="RefSeq" id="WP_353943067.1">
    <property type="nucleotide sequence ID" value="NZ_CP159534.1"/>
</dbReference>
<dbReference type="PROSITE" id="PS51186">
    <property type="entry name" value="GNAT"/>
    <property type="match status" value="1"/>
</dbReference>
<evidence type="ECO:0000313" key="2">
    <source>
        <dbReference type="EMBL" id="XCJ71454.1"/>
    </source>
</evidence>
<dbReference type="AlphaFoldDB" id="A0AAU8ITE2"/>
<dbReference type="Gene3D" id="3.40.630.30">
    <property type="match status" value="1"/>
</dbReference>
<dbReference type="GO" id="GO:0016747">
    <property type="term" value="F:acyltransferase activity, transferring groups other than amino-acyl groups"/>
    <property type="evidence" value="ECO:0007669"/>
    <property type="project" value="InterPro"/>
</dbReference>
<protein>
    <submittedName>
        <fullName evidence="2">N-acetyltransferase</fullName>
        <ecNumber evidence="2">2.3.1.-</ecNumber>
    </submittedName>
</protein>
<dbReference type="KEGG" id="stac:ABII15_16405"/>
<sequence>MFRFETEVDKERGLLLRSLLRDTNTAASPAIRALRGTPDERELPLQVWAFDPADGSLAGGLDAHVWATWLHVDLLWVADRHRGAGLGSRLLTEAENLAVEHHGCANSRLETWDFQAPGFYRQHGYEVVSVIPDYPPGVKEFTLTKRLG</sequence>
<keyword evidence="2" id="KW-0808">Transferase</keyword>
<feature type="domain" description="N-acetyltransferase" evidence="1">
    <location>
        <begin position="1"/>
        <end position="148"/>
    </location>
</feature>
<gene>
    <name evidence="2" type="ORF">ABII15_16405</name>
</gene>
<evidence type="ECO:0000259" key="1">
    <source>
        <dbReference type="PROSITE" id="PS51186"/>
    </source>
</evidence>
<dbReference type="EC" id="2.3.1.-" evidence="2"/>
<dbReference type="SUPFAM" id="SSF55729">
    <property type="entry name" value="Acyl-CoA N-acyltransferases (Nat)"/>
    <property type="match status" value="1"/>
</dbReference>
<dbReference type="InterPro" id="IPR000182">
    <property type="entry name" value="GNAT_dom"/>
</dbReference>